<dbReference type="GO" id="GO:0033617">
    <property type="term" value="P:mitochondrial respiratory chain complex IV assembly"/>
    <property type="evidence" value="ECO:0007669"/>
    <property type="project" value="TreeGrafter"/>
</dbReference>
<dbReference type="SUPFAM" id="SSF50044">
    <property type="entry name" value="SH3-domain"/>
    <property type="match status" value="1"/>
</dbReference>
<dbReference type="AlphaFoldDB" id="A0A7M5V0X5"/>
<dbReference type="InterPro" id="IPR014807">
    <property type="entry name" value="Coa1"/>
</dbReference>
<keyword evidence="2" id="KW-0727">SH2 domain</keyword>
<dbReference type="Pfam" id="PF08695">
    <property type="entry name" value="Coa1"/>
    <property type="match status" value="1"/>
</dbReference>
<proteinExistence type="predicted"/>
<reference evidence="8" key="1">
    <citation type="submission" date="2021-01" db="UniProtKB">
        <authorList>
            <consortium name="EnsemblMetazoa"/>
        </authorList>
    </citation>
    <scope>IDENTIFICATION</scope>
</reference>
<protein>
    <recommendedName>
        <fullName evidence="10">SH3 domain-containing protein</fullName>
    </recommendedName>
</protein>
<dbReference type="PRINTS" id="PR00452">
    <property type="entry name" value="SH3DOMAIN"/>
</dbReference>
<evidence type="ECO:0000313" key="8">
    <source>
        <dbReference type="EnsemblMetazoa" id="CLYHEMP001584.1"/>
    </source>
</evidence>
<evidence type="ECO:0008006" key="10">
    <source>
        <dbReference type="Google" id="ProtNLM"/>
    </source>
</evidence>
<keyword evidence="5" id="KW-0472">Membrane</keyword>
<evidence type="ECO:0000313" key="9">
    <source>
        <dbReference type="Proteomes" id="UP000594262"/>
    </source>
</evidence>
<feature type="transmembrane region" description="Helical" evidence="5">
    <location>
        <begin position="12"/>
        <end position="29"/>
    </location>
</feature>
<dbReference type="InterPro" id="IPR036860">
    <property type="entry name" value="SH2_dom_sf"/>
</dbReference>
<dbReference type="PRINTS" id="PR00401">
    <property type="entry name" value="SH2DOMAIN"/>
</dbReference>
<accession>A0A7M5V0X5</accession>
<dbReference type="Pfam" id="PF00017">
    <property type="entry name" value="SH2"/>
    <property type="match status" value="1"/>
</dbReference>
<dbReference type="OrthoDB" id="10037790at2759"/>
<name>A0A7M5V0X5_9CNID</name>
<dbReference type="SMART" id="SM00252">
    <property type="entry name" value="SH2"/>
    <property type="match status" value="1"/>
</dbReference>
<dbReference type="InterPro" id="IPR036028">
    <property type="entry name" value="SH3-like_dom_sf"/>
</dbReference>
<dbReference type="Pfam" id="PF00018">
    <property type="entry name" value="SH3_1"/>
    <property type="match status" value="1"/>
</dbReference>
<dbReference type="Proteomes" id="UP000594262">
    <property type="component" value="Unplaced"/>
</dbReference>
<dbReference type="SUPFAM" id="SSF55550">
    <property type="entry name" value="SH2 domain"/>
    <property type="match status" value="1"/>
</dbReference>
<dbReference type="SMART" id="SM00326">
    <property type="entry name" value="SH3"/>
    <property type="match status" value="1"/>
</dbReference>
<sequence>MVGVSTLKKVAIYGGVFTVASCSFFYYKIQSRFASGDYYRLSIEALRNDSRLANGLGPPVRSLFLNLGDSNNRLSPTEAHLSIPVKGTKHKGFLHTKCSTDVQGEWKINSLELEVNSKSYRFMVILLYAVDAVYFQIMNQQIYVRTLYQYEAKNENEISFEKGVFLKILSRPEGDWWWLALNEANSQKGWVPRNYVQEIVDLPEHNNNGQIGRKQAETKSNRKPNKSDTLRYNQKNKKENDGYETMGSLQRGSGAQDESDYVLMNTANEFPPDDGYDRVKSQSDGYSLVRSISYGGYKHVGTQGETTLKTQNDEDEDQYPYCHAREFEPNVLPPPTYEREPYFCGNINKAVSERLLSGTDEGTFLIRKSQTQAGMLTLSFKGLTKISHCRIEMKPNTVILGESRSFPSIQELVQTFSKEPMVSENGEKCLLTSPICMV</sequence>
<dbReference type="PROSITE" id="PS50001">
    <property type="entry name" value="SH2"/>
    <property type="match status" value="1"/>
</dbReference>
<dbReference type="CDD" id="cd00173">
    <property type="entry name" value="SH2"/>
    <property type="match status" value="1"/>
</dbReference>
<evidence type="ECO:0000259" key="7">
    <source>
        <dbReference type="PROSITE" id="PS50002"/>
    </source>
</evidence>
<evidence type="ECO:0000256" key="1">
    <source>
        <dbReference type="ARBA" id="ARBA00022443"/>
    </source>
</evidence>
<keyword evidence="5" id="KW-0812">Transmembrane</keyword>
<dbReference type="PANTHER" id="PTHR47148">
    <property type="entry name" value="CYTOCHROME C OXIDASE ASSEMBLY FACTOR 1 HOMOLOG"/>
    <property type="match status" value="1"/>
</dbReference>
<organism evidence="8 9">
    <name type="scientific">Clytia hemisphaerica</name>
    <dbReference type="NCBI Taxonomy" id="252671"/>
    <lineage>
        <taxon>Eukaryota</taxon>
        <taxon>Metazoa</taxon>
        <taxon>Cnidaria</taxon>
        <taxon>Hydrozoa</taxon>
        <taxon>Hydroidolina</taxon>
        <taxon>Leptothecata</taxon>
        <taxon>Obeliida</taxon>
        <taxon>Clytiidae</taxon>
        <taxon>Clytia</taxon>
    </lineage>
</organism>
<feature type="region of interest" description="Disordered" evidence="4">
    <location>
        <begin position="206"/>
        <end position="255"/>
    </location>
</feature>
<dbReference type="GO" id="GO:0005743">
    <property type="term" value="C:mitochondrial inner membrane"/>
    <property type="evidence" value="ECO:0007669"/>
    <property type="project" value="TreeGrafter"/>
</dbReference>
<dbReference type="Gene3D" id="2.30.30.40">
    <property type="entry name" value="SH3 Domains"/>
    <property type="match status" value="1"/>
</dbReference>
<keyword evidence="9" id="KW-1185">Reference proteome</keyword>
<feature type="compositionally biased region" description="Basic and acidic residues" evidence="4">
    <location>
        <begin position="214"/>
        <end position="229"/>
    </location>
</feature>
<keyword evidence="1 3" id="KW-0728">SH3 domain</keyword>
<dbReference type="InterPro" id="IPR000980">
    <property type="entry name" value="SH2"/>
</dbReference>
<dbReference type="PANTHER" id="PTHR47148:SF1">
    <property type="entry name" value="CYTOCHROME C OXIDASE ASSEMBLY FACTOR 1 HOMOLOG"/>
    <property type="match status" value="1"/>
</dbReference>
<dbReference type="EnsemblMetazoa" id="CLYHEMT001584.1">
    <property type="protein sequence ID" value="CLYHEMP001584.1"/>
    <property type="gene ID" value="CLYHEMG001584"/>
</dbReference>
<dbReference type="GO" id="GO:0032981">
    <property type="term" value="P:mitochondrial respiratory chain complex I assembly"/>
    <property type="evidence" value="ECO:0007669"/>
    <property type="project" value="TreeGrafter"/>
</dbReference>
<evidence type="ECO:0000256" key="5">
    <source>
        <dbReference type="SAM" id="Phobius"/>
    </source>
</evidence>
<evidence type="ECO:0000256" key="4">
    <source>
        <dbReference type="SAM" id="MobiDB-lite"/>
    </source>
</evidence>
<dbReference type="PROSITE" id="PS50002">
    <property type="entry name" value="SH3"/>
    <property type="match status" value="1"/>
</dbReference>
<feature type="domain" description="SH3" evidence="7">
    <location>
        <begin position="139"/>
        <end position="201"/>
    </location>
</feature>
<evidence type="ECO:0000256" key="3">
    <source>
        <dbReference type="PROSITE-ProRule" id="PRU00192"/>
    </source>
</evidence>
<feature type="transmembrane region" description="Helical" evidence="5">
    <location>
        <begin position="120"/>
        <end position="137"/>
    </location>
</feature>
<keyword evidence="5" id="KW-1133">Transmembrane helix</keyword>
<dbReference type="Gene3D" id="3.30.505.10">
    <property type="entry name" value="SH2 domain"/>
    <property type="match status" value="1"/>
</dbReference>
<feature type="domain" description="SH2" evidence="6">
    <location>
        <begin position="342"/>
        <end position="435"/>
    </location>
</feature>
<evidence type="ECO:0000256" key="2">
    <source>
        <dbReference type="PROSITE-ProRule" id="PRU00191"/>
    </source>
</evidence>
<dbReference type="InterPro" id="IPR001452">
    <property type="entry name" value="SH3_domain"/>
</dbReference>
<evidence type="ECO:0000259" key="6">
    <source>
        <dbReference type="PROSITE" id="PS50001"/>
    </source>
</evidence>